<keyword evidence="1" id="KW-0812">Transmembrane</keyword>
<dbReference type="AlphaFoldDB" id="A0A1B6CD74"/>
<dbReference type="EMBL" id="GEDC01025892">
    <property type="protein sequence ID" value="JAS11406.1"/>
    <property type="molecule type" value="Transcribed_RNA"/>
</dbReference>
<gene>
    <name evidence="2" type="ORF">g.6943</name>
</gene>
<name>A0A1B6CD74_9HEMI</name>
<feature type="transmembrane region" description="Helical" evidence="1">
    <location>
        <begin position="34"/>
        <end position="52"/>
    </location>
</feature>
<keyword evidence="1" id="KW-1133">Transmembrane helix</keyword>
<evidence type="ECO:0000313" key="2">
    <source>
        <dbReference type="EMBL" id="JAS11406.1"/>
    </source>
</evidence>
<proteinExistence type="predicted"/>
<reference evidence="2" key="1">
    <citation type="submission" date="2015-12" db="EMBL/GenBank/DDBJ databases">
        <title>De novo transcriptome assembly of four potential Pierce s Disease insect vectors from Arizona vineyards.</title>
        <authorList>
            <person name="Tassone E.E."/>
        </authorList>
    </citation>
    <scope>NUCLEOTIDE SEQUENCE</scope>
</reference>
<protein>
    <submittedName>
        <fullName evidence="2">Uncharacterized protein</fullName>
    </submittedName>
</protein>
<feature type="transmembrane region" description="Helical" evidence="1">
    <location>
        <begin position="64"/>
        <end position="84"/>
    </location>
</feature>
<evidence type="ECO:0000256" key="1">
    <source>
        <dbReference type="SAM" id="Phobius"/>
    </source>
</evidence>
<accession>A0A1B6CD74</accession>
<sequence>MDAIDLFLGHYVVNQNECVTTACPLEVNRGWKYFTFPLILCVAVAMFFANVVTPTEYSTATLLYLLFWGSMIGVTFTTIMYYGVEFVDSPCLRMIRNIHQSQA</sequence>
<keyword evidence="1" id="KW-0472">Membrane</keyword>
<organism evidence="2">
    <name type="scientific">Clastoptera arizonana</name>
    <name type="common">Arizona spittle bug</name>
    <dbReference type="NCBI Taxonomy" id="38151"/>
    <lineage>
        <taxon>Eukaryota</taxon>
        <taxon>Metazoa</taxon>
        <taxon>Ecdysozoa</taxon>
        <taxon>Arthropoda</taxon>
        <taxon>Hexapoda</taxon>
        <taxon>Insecta</taxon>
        <taxon>Pterygota</taxon>
        <taxon>Neoptera</taxon>
        <taxon>Paraneoptera</taxon>
        <taxon>Hemiptera</taxon>
        <taxon>Auchenorrhyncha</taxon>
        <taxon>Cercopoidea</taxon>
        <taxon>Clastopteridae</taxon>
        <taxon>Clastoptera</taxon>
    </lineage>
</organism>